<evidence type="ECO:0000313" key="2">
    <source>
        <dbReference type="EMBL" id="MBE9070876.1"/>
    </source>
</evidence>
<comment type="caution">
    <text evidence="2">The sequence shown here is derived from an EMBL/GenBank/DDBJ whole genome shotgun (WGS) entry which is preliminary data.</text>
</comment>
<gene>
    <name evidence="2" type="ORF">IQ260_30015</name>
</gene>
<reference evidence="2" key="1">
    <citation type="submission" date="2020-10" db="EMBL/GenBank/DDBJ databases">
        <authorList>
            <person name="Castelo-Branco R."/>
            <person name="Eusebio N."/>
            <person name="Adriana R."/>
            <person name="Vieira A."/>
            <person name="Brugerolle De Fraissinette N."/>
            <person name="Rezende De Castro R."/>
            <person name="Schneider M.P."/>
            <person name="Vasconcelos V."/>
            <person name="Leao P.N."/>
        </authorList>
    </citation>
    <scope>NUCLEOTIDE SEQUENCE</scope>
    <source>
        <strain evidence="2">LEGE 11479</strain>
    </source>
</reference>
<feature type="compositionally biased region" description="Polar residues" evidence="1">
    <location>
        <begin position="54"/>
        <end position="65"/>
    </location>
</feature>
<organism evidence="2 3">
    <name type="scientific">Leptolyngbya cf. ectocarpi LEGE 11479</name>
    <dbReference type="NCBI Taxonomy" id="1828722"/>
    <lineage>
        <taxon>Bacteria</taxon>
        <taxon>Bacillati</taxon>
        <taxon>Cyanobacteriota</taxon>
        <taxon>Cyanophyceae</taxon>
        <taxon>Leptolyngbyales</taxon>
        <taxon>Leptolyngbyaceae</taxon>
        <taxon>Leptolyngbya group</taxon>
        <taxon>Leptolyngbya</taxon>
    </lineage>
</organism>
<accession>A0A929A0N7</accession>
<name>A0A929A0N7_LEPEC</name>
<dbReference type="EMBL" id="JADEXP010000570">
    <property type="protein sequence ID" value="MBE9070876.1"/>
    <property type="molecule type" value="Genomic_DNA"/>
</dbReference>
<feature type="region of interest" description="Disordered" evidence="1">
    <location>
        <begin position="54"/>
        <end position="74"/>
    </location>
</feature>
<protein>
    <submittedName>
        <fullName evidence="2">Uncharacterized protein</fullName>
    </submittedName>
</protein>
<dbReference type="RefSeq" id="WP_193996709.1">
    <property type="nucleotide sequence ID" value="NZ_JADEXP010000570.1"/>
</dbReference>
<keyword evidence="3" id="KW-1185">Reference proteome</keyword>
<dbReference type="Proteomes" id="UP000615026">
    <property type="component" value="Unassembled WGS sequence"/>
</dbReference>
<evidence type="ECO:0000313" key="3">
    <source>
        <dbReference type="Proteomes" id="UP000615026"/>
    </source>
</evidence>
<dbReference type="AlphaFoldDB" id="A0A929A0N7"/>
<proteinExistence type="predicted"/>
<sequence length="74" mass="8107">MIISRRKLHLFSSIALAVLLPIIFIAGLLFRPTYATVTPDTEKLLSQDAASGLTVQPQQQNSSELNPIAAFLQQ</sequence>
<evidence type="ECO:0000256" key="1">
    <source>
        <dbReference type="SAM" id="MobiDB-lite"/>
    </source>
</evidence>